<reference evidence="2 3" key="1">
    <citation type="journal article" date="2019" name="Commun. Biol.">
        <title>The bagworm genome reveals a unique fibroin gene that provides high tensile strength.</title>
        <authorList>
            <person name="Kono N."/>
            <person name="Nakamura H."/>
            <person name="Ohtoshi R."/>
            <person name="Tomita M."/>
            <person name="Numata K."/>
            <person name="Arakawa K."/>
        </authorList>
    </citation>
    <scope>NUCLEOTIDE SEQUENCE [LARGE SCALE GENOMIC DNA]</scope>
</reference>
<name>A0A4C1UVT7_EUMVA</name>
<feature type="region of interest" description="Disordered" evidence="1">
    <location>
        <begin position="1"/>
        <end position="46"/>
    </location>
</feature>
<dbReference type="Proteomes" id="UP000299102">
    <property type="component" value="Unassembled WGS sequence"/>
</dbReference>
<evidence type="ECO:0000256" key="1">
    <source>
        <dbReference type="SAM" id="MobiDB-lite"/>
    </source>
</evidence>
<organism evidence="2 3">
    <name type="scientific">Eumeta variegata</name>
    <name type="common">Bagworm moth</name>
    <name type="synonym">Eumeta japonica</name>
    <dbReference type="NCBI Taxonomy" id="151549"/>
    <lineage>
        <taxon>Eukaryota</taxon>
        <taxon>Metazoa</taxon>
        <taxon>Ecdysozoa</taxon>
        <taxon>Arthropoda</taxon>
        <taxon>Hexapoda</taxon>
        <taxon>Insecta</taxon>
        <taxon>Pterygota</taxon>
        <taxon>Neoptera</taxon>
        <taxon>Endopterygota</taxon>
        <taxon>Lepidoptera</taxon>
        <taxon>Glossata</taxon>
        <taxon>Ditrysia</taxon>
        <taxon>Tineoidea</taxon>
        <taxon>Psychidae</taxon>
        <taxon>Oiketicinae</taxon>
        <taxon>Eumeta</taxon>
    </lineage>
</organism>
<keyword evidence="3" id="KW-1185">Reference proteome</keyword>
<feature type="compositionally biased region" description="Polar residues" evidence="1">
    <location>
        <begin position="9"/>
        <end position="27"/>
    </location>
</feature>
<sequence>MEGAGDASSAPQDSPAMSPQQDSLDTSQDVEKKTEQSGGVSFARIAGKVATITKLGQPASTSPTNSRMNF</sequence>
<comment type="caution">
    <text evidence="2">The sequence shown here is derived from an EMBL/GenBank/DDBJ whole genome shotgun (WGS) entry which is preliminary data.</text>
</comment>
<evidence type="ECO:0000313" key="3">
    <source>
        <dbReference type="Proteomes" id="UP000299102"/>
    </source>
</evidence>
<gene>
    <name evidence="2" type="ORF">EVAR_94959_1</name>
</gene>
<accession>A0A4C1UVT7</accession>
<dbReference type="AlphaFoldDB" id="A0A4C1UVT7"/>
<proteinExistence type="predicted"/>
<evidence type="ECO:0000313" key="2">
    <source>
        <dbReference type="EMBL" id="GBP30116.1"/>
    </source>
</evidence>
<protein>
    <submittedName>
        <fullName evidence="2">Uncharacterized protein</fullName>
    </submittedName>
</protein>
<dbReference type="EMBL" id="BGZK01000229">
    <property type="protein sequence ID" value="GBP30116.1"/>
    <property type="molecule type" value="Genomic_DNA"/>
</dbReference>
<dbReference type="OrthoDB" id="6154284at2759"/>